<dbReference type="GO" id="GO:0003677">
    <property type="term" value="F:DNA binding"/>
    <property type="evidence" value="ECO:0007669"/>
    <property type="project" value="UniProtKB-KW"/>
</dbReference>
<keyword evidence="1" id="KW-0805">Transcription regulation</keyword>
<dbReference type="Gene3D" id="1.10.1660.10">
    <property type="match status" value="1"/>
</dbReference>
<keyword evidence="2" id="KW-0238">DNA-binding</keyword>
<keyword evidence="3" id="KW-0010">Activator</keyword>
<dbReference type="SMART" id="SM00422">
    <property type="entry name" value="HTH_MERR"/>
    <property type="match status" value="1"/>
</dbReference>
<protein>
    <submittedName>
        <fullName evidence="7">TipAS antibiotic-recognition domain protein</fullName>
    </submittedName>
</protein>
<dbReference type="GO" id="GO:0003700">
    <property type="term" value="F:DNA-binding transcription factor activity"/>
    <property type="evidence" value="ECO:0007669"/>
    <property type="project" value="InterPro"/>
</dbReference>
<dbReference type="Pfam" id="PF07739">
    <property type="entry name" value="TipAS"/>
    <property type="match status" value="1"/>
</dbReference>
<dbReference type="PANTHER" id="PTHR30204">
    <property type="entry name" value="REDOX-CYCLING DRUG-SENSING TRANSCRIPTIONAL ACTIVATOR SOXR"/>
    <property type="match status" value="1"/>
</dbReference>
<evidence type="ECO:0000313" key="7">
    <source>
        <dbReference type="EMBL" id="SBW08096.1"/>
    </source>
</evidence>
<evidence type="ECO:0000259" key="6">
    <source>
        <dbReference type="PROSITE" id="PS50937"/>
    </source>
</evidence>
<evidence type="ECO:0000256" key="3">
    <source>
        <dbReference type="ARBA" id="ARBA00023159"/>
    </source>
</evidence>
<accession>A0A212K8U6</accession>
<evidence type="ECO:0000256" key="2">
    <source>
        <dbReference type="ARBA" id="ARBA00023125"/>
    </source>
</evidence>
<dbReference type="PROSITE" id="PS50937">
    <property type="entry name" value="HTH_MERR_2"/>
    <property type="match status" value="1"/>
</dbReference>
<dbReference type="SUPFAM" id="SSF46955">
    <property type="entry name" value="Putative DNA-binding domain"/>
    <property type="match status" value="1"/>
</dbReference>
<dbReference type="InterPro" id="IPR009061">
    <property type="entry name" value="DNA-bd_dom_put_sf"/>
</dbReference>
<evidence type="ECO:0000256" key="4">
    <source>
        <dbReference type="ARBA" id="ARBA00023163"/>
    </source>
</evidence>
<dbReference type="InterPro" id="IPR012925">
    <property type="entry name" value="TipAS_dom"/>
</dbReference>
<feature type="coiled-coil region" evidence="5">
    <location>
        <begin position="77"/>
        <end position="104"/>
    </location>
</feature>
<dbReference type="PANTHER" id="PTHR30204:SF90">
    <property type="entry name" value="HTH-TYPE TRANSCRIPTIONAL ACTIVATOR MTA"/>
    <property type="match status" value="1"/>
</dbReference>
<dbReference type="AlphaFoldDB" id="A0A212K8U6"/>
<dbReference type="CDD" id="cd01106">
    <property type="entry name" value="HTH_TipAL-Mta"/>
    <property type="match status" value="1"/>
</dbReference>
<reference evidence="7" key="1">
    <citation type="submission" date="2016-04" db="EMBL/GenBank/DDBJ databases">
        <authorList>
            <person name="Evans L.H."/>
            <person name="Alamgir A."/>
            <person name="Owens N."/>
            <person name="Weber N.D."/>
            <person name="Virtaneva K."/>
            <person name="Barbian K."/>
            <person name="Babar A."/>
            <person name="Rosenke K."/>
        </authorList>
    </citation>
    <scope>NUCLEOTIDE SEQUENCE</scope>
    <source>
        <strain evidence="7">86</strain>
    </source>
</reference>
<sequence>MEYTIKALAELAGLTTRTLRWYDSLGLLKPRRVTETGYRLYGGAEVDRLQQVLFYRELGLELADIRRILDDPAFNREAALQSHLAALEERKTRLENLILTVQHTLKEGQTMSDREKFEGFKENALRENEEKYGTEIREKYGEDVVEQSNKQFRSLTKAQFEEMNSLAAQIQERLEKAVAGGLEPVGEEGLAIAALHRRWLTFTWPSYSPQAHAGLGEMYVADERFTAYYDAKVPGCAAFLRGAIGAYVKTV</sequence>
<evidence type="ECO:0000256" key="5">
    <source>
        <dbReference type="SAM" id="Coils"/>
    </source>
</evidence>
<dbReference type="EMBL" id="FLUN01000001">
    <property type="protein sequence ID" value="SBW08096.1"/>
    <property type="molecule type" value="Genomic_DNA"/>
</dbReference>
<dbReference type="InterPro" id="IPR000551">
    <property type="entry name" value="MerR-type_HTH_dom"/>
</dbReference>
<keyword evidence="5" id="KW-0175">Coiled coil</keyword>
<feature type="domain" description="HTH merR-type" evidence="6">
    <location>
        <begin position="1"/>
        <end position="71"/>
    </location>
</feature>
<organism evidence="7">
    <name type="scientific">uncultured Eubacteriales bacterium</name>
    <dbReference type="NCBI Taxonomy" id="172733"/>
    <lineage>
        <taxon>Bacteria</taxon>
        <taxon>Bacillati</taxon>
        <taxon>Bacillota</taxon>
        <taxon>Clostridia</taxon>
        <taxon>Eubacteriales</taxon>
        <taxon>environmental samples</taxon>
    </lineage>
</organism>
<gene>
    <name evidence="7" type="ORF">KL86CLO1_12396</name>
</gene>
<dbReference type="PRINTS" id="PR00040">
    <property type="entry name" value="HTHMERR"/>
</dbReference>
<dbReference type="Gene3D" id="1.10.490.50">
    <property type="entry name" value="Antibiotic binding domain of TipA-like multidrug resistance regulators"/>
    <property type="match status" value="1"/>
</dbReference>
<evidence type="ECO:0000256" key="1">
    <source>
        <dbReference type="ARBA" id="ARBA00023015"/>
    </source>
</evidence>
<proteinExistence type="predicted"/>
<dbReference type="InterPro" id="IPR036244">
    <property type="entry name" value="TipA-like_antibiotic-bd"/>
</dbReference>
<dbReference type="SUPFAM" id="SSF89082">
    <property type="entry name" value="Antibiotic binding domain of TipA-like multidrug resistance regulators"/>
    <property type="match status" value="1"/>
</dbReference>
<dbReference type="InterPro" id="IPR047057">
    <property type="entry name" value="MerR_fam"/>
</dbReference>
<keyword evidence="4" id="KW-0804">Transcription</keyword>
<name>A0A212K8U6_9FIRM</name>
<dbReference type="Pfam" id="PF13411">
    <property type="entry name" value="MerR_1"/>
    <property type="match status" value="1"/>
</dbReference>